<proteinExistence type="inferred from homology"/>
<feature type="transmembrane region" description="Helical" evidence="4">
    <location>
        <begin position="6"/>
        <end position="31"/>
    </location>
</feature>
<keyword evidence="3" id="KW-0443">Lipid metabolism</keyword>
<keyword evidence="3" id="KW-0442">Lipid degradation</keyword>
<dbReference type="InterPro" id="IPR051058">
    <property type="entry name" value="GDSL_Est/Lipase"/>
</dbReference>
<sequence length="375" mass="41147">MKWLLVLLPSCMMYCCYYSFIVAAFGGGVAAEGRRRAFFVFGDSLVDNGNNNYLATTARADSPPYGIDHPTHLPSGRFSNGLSIPDFISEKLGTEPILPYLNPELDGEKLLVGANFASAGVGILDDTGIQFVNIIRIHQQLDYFAEYQGRLNSLVGSDNGTKVVKEALVLISLGGNDFVNNYFLVPFSARSRQYALPDYVVFIISEYKNVLKRLYNLGARTVIVTGTGPLGCAPAEMAQHSIDGDCASELQRAASLYNPQLVQMVESINNDIGYDVFVAANAHKMHMDFITSPQTFGFVTSRVACCGQGPYNGLGFCTPLSNLCSNREEYAFWDAFHPSEKANRIIVDQMMVGSNDYMHPINLSTILTMVLPSLD</sequence>
<evidence type="ECO:0000313" key="5">
    <source>
        <dbReference type="EMBL" id="VFQ92644.1"/>
    </source>
</evidence>
<organism evidence="5 6">
    <name type="scientific">Cuscuta campestris</name>
    <dbReference type="NCBI Taxonomy" id="132261"/>
    <lineage>
        <taxon>Eukaryota</taxon>
        <taxon>Viridiplantae</taxon>
        <taxon>Streptophyta</taxon>
        <taxon>Embryophyta</taxon>
        <taxon>Tracheophyta</taxon>
        <taxon>Spermatophyta</taxon>
        <taxon>Magnoliopsida</taxon>
        <taxon>eudicotyledons</taxon>
        <taxon>Gunneridae</taxon>
        <taxon>Pentapetalae</taxon>
        <taxon>asterids</taxon>
        <taxon>lamiids</taxon>
        <taxon>Solanales</taxon>
        <taxon>Convolvulaceae</taxon>
        <taxon>Cuscuteae</taxon>
        <taxon>Cuscuta</taxon>
        <taxon>Cuscuta subgen. Grammica</taxon>
        <taxon>Cuscuta sect. Cleistogrammica</taxon>
    </lineage>
</organism>
<keyword evidence="4" id="KW-0812">Transmembrane</keyword>
<evidence type="ECO:0008006" key="7">
    <source>
        <dbReference type="Google" id="ProtNLM"/>
    </source>
</evidence>
<keyword evidence="4" id="KW-1133">Transmembrane helix</keyword>
<keyword evidence="6" id="KW-1185">Reference proteome</keyword>
<dbReference type="InterPro" id="IPR035669">
    <property type="entry name" value="SGNH_plant_lipase-like"/>
</dbReference>
<dbReference type="Gene3D" id="3.40.50.1110">
    <property type="entry name" value="SGNH hydrolase"/>
    <property type="match status" value="1"/>
</dbReference>
<dbReference type="Pfam" id="PF00657">
    <property type="entry name" value="Lipase_GDSL"/>
    <property type="match status" value="1"/>
</dbReference>
<evidence type="ECO:0000313" key="6">
    <source>
        <dbReference type="Proteomes" id="UP000595140"/>
    </source>
</evidence>
<evidence type="ECO:0000256" key="2">
    <source>
        <dbReference type="ARBA" id="ARBA00022801"/>
    </source>
</evidence>
<dbReference type="Proteomes" id="UP000595140">
    <property type="component" value="Unassembled WGS sequence"/>
</dbReference>
<protein>
    <recommendedName>
        <fullName evidence="7">SGNH hydrolase-type esterase domain-containing protein</fullName>
    </recommendedName>
</protein>
<dbReference type="EMBL" id="OOIL02004591">
    <property type="protein sequence ID" value="VFQ92644.1"/>
    <property type="molecule type" value="Genomic_DNA"/>
</dbReference>
<dbReference type="OrthoDB" id="1600564at2759"/>
<comment type="similarity">
    <text evidence="1">Belongs to the 'GDSL' lipolytic enzyme family.</text>
</comment>
<name>A0A484MXV9_9ASTE</name>
<dbReference type="InterPro" id="IPR036514">
    <property type="entry name" value="SGNH_hydro_sf"/>
</dbReference>
<dbReference type="PANTHER" id="PTHR45648:SF166">
    <property type="entry name" value="OS02G0617400 PROTEIN"/>
    <property type="match status" value="1"/>
</dbReference>
<dbReference type="InterPro" id="IPR001087">
    <property type="entry name" value="GDSL"/>
</dbReference>
<evidence type="ECO:0000256" key="4">
    <source>
        <dbReference type="SAM" id="Phobius"/>
    </source>
</evidence>
<keyword evidence="2" id="KW-0378">Hydrolase</keyword>
<dbReference type="PANTHER" id="PTHR45648">
    <property type="entry name" value="GDSL LIPASE/ACYLHYDROLASE FAMILY PROTEIN (AFU_ORTHOLOGUE AFUA_4G14700)"/>
    <property type="match status" value="1"/>
</dbReference>
<evidence type="ECO:0000256" key="1">
    <source>
        <dbReference type="ARBA" id="ARBA00008668"/>
    </source>
</evidence>
<accession>A0A484MXV9</accession>
<dbReference type="AlphaFoldDB" id="A0A484MXV9"/>
<keyword evidence="4" id="KW-0472">Membrane</keyword>
<gene>
    <name evidence="5" type="ORF">CCAM_LOCUS34420</name>
</gene>
<dbReference type="CDD" id="cd01837">
    <property type="entry name" value="SGNH_plant_lipase_like"/>
    <property type="match status" value="1"/>
</dbReference>
<dbReference type="GO" id="GO:0016042">
    <property type="term" value="P:lipid catabolic process"/>
    <property type="evidence" value="ECO:0007669"/>
    <property type="project" value="UniProtKB-KW"/>
</dbReference>
<reference evidence="5 6" key="1">
    <citation type="submission" date="2018-04" db="EMBL/GenBank/DDBJ databases">
        <authorList>
            <person name="Vogel A."/>
        </authorList>
    </citation>
    <scope>NUCLEOTIDE SEQUENCE [LARGE SCALE GENOMIC DNA]</scope>
</reference>
<evidence type="ECO:0000256" key="3">
    <source>
        <dbReference type="ARBA" id="ARBA00022963"/>
    </source>
</evidence>
<dbReference type="SUPFAM" id="SSF52266">
    <property type="entry name" value="SGNH hydrolase"/>
    <property type="match status" value="1"/>
</dbReference>
<dbReference type="GO" id="GO:0016788">
    <property type="term" value="F:hydrolase activity, acting on ester bonds"/>
    <property type="evidence" value="ECO:0007669"/>
    <property type="project" value="InterPro"/>
</dbReference>